<sequence>MNELRRNVQLVSEIHARVAAMRLDAETRREAAAEKKRVEDAELAAEEAARREERNRARWDDLGEDLIARVLLSAPDARSYAAIACVCRQLRKIALPPNAGRAAMSDSDSDDSDDSDLFDSDLSDDRGRRREDASTSASTSASSAPSRRRPQPLLVGGALEDGWERLCRAEWGVYHASPSDVPCVESRLGVIEHFQDEVFDDLARRWGDGDACAWDGGAGCGGGWRAVYRDRHLGWKQTMETLRWLKARGHPSDVSGRRHRYELFLAMRYAAVCTDCVGDVGGRKSELIACDGVKSLRALIDGNESANLVEQACCALANVLHGDRETPGRPARAAVMKGVAERVGGALLTLLMPLLTSTCVGVRTEATRIFLSVESPFERGLESIDRAGGAGVGVGGDFVAPPEVVVGEPRGIDATKSRPLPPGTYTLHEYFSSGDLVHPDGQVMYLEYTELDADADADADARRREGFAAGAVGVVAGRGTDASGPFTLSGAVDATTGEFVFEIAHQECGGEVRTYRGLQDAAPGVWGLSAPVRSASTFSLSTHAPPPRPFRLWHTPDILWVK</sequence>
<dbReference type="KEGG" id="mpp:MICPUCDRAFT_52084"/>
<dbReference type="EMBL" id="GG663746">
    <property type="protein sequence ID" value="EEH53159.1"/>
    <property type="molecule type" value="Genomic_DNA"/>
</dbReference>
<reference evidence="3 4" key="1">
    <citation type="journal article" date="2009" name="Science">
        <title>Green evolution and dynamic adaptations revealed by genomes of the marine picoeukaryotes Micromonas.</title>
        <authorList>
            <person name="Worden A.Z."/>
            <person name="Lee J.H."/>
            <person name="Mock T."/>
            <person name="Rouze P."/>
            <person name="Simmons M.P."/>
            <person name="Aerts A.L."/>
            <person name="Allen A.E."/>
            <person name="Cuvelier M.L."/>
            <person name="Derelle E."/>
            <person name="Everett M.V."/>
            <person name="Foulon E."/>
            <person name="Grimwood J."/>
            <person name="Gundlach H."/>
            <person name="Henrissat B."/>
            <person name="Napoli C."/>
            <person name="McDonald S.M."/>
            <person name="Parker M.S."/>
            <person name="Rombauts S."/>
            <person name="Salamov A."/>
            <person name="Von Dassow P."/>
            <person name="Badger J.H."/>
            <person name="Coutinho P.M."/>
            <person name="Demir E."/>
            <person name="Dubchak I."/>
            <person name="Gentemann C."/>
            <person name="Eikrem W."/>
            <person name="Gready J.E."/>
            <person name="John U."/>
            <person name="Lanier W."/>
            <person name="Lindquist E.A."/>
            <person name="Lucas S."/>
            <person name="Mayer K.F."/>
            <person name="Moreau H."/>
            <person name="Not F."/>
            <person name="Otillar R."/>
            <person name="Panaud O."/>
            <person name="Pangilinan J."/>
            <person name="Paulsen I."/>
            <person name="Piegu B."/>
            <person name="Poliakov A."/>
            <person name="Robbens S."/>
            <person name="Schmutz J."/>
            <person name="Toulza E."/>
            <person name="Wyss T."/>
            <person name="Zelensky A."/>
            <person name="Zhou K."/>
            <person name="Armbrust E.V."/>
            <person name="Bhattacharya D."/>
            <person name="Goodenough U.W."/>
            <person name="Van de Peer Y."/>
            <person name="Grigoriev I.V."/>
        </authorList>
    </citation>
    <scope>NUCLEOTIDE SEQUENCE [LARGE SCALE GENOMIC DNA]</scope>
    <source>
        <strain evidence="3 4">CCMP1545</strain>
    </source>
</reference>
<protein>
    <submittedName>
        <fullName evidence="3">Predicted protein</fullName>
    </submittedName>
</protein>
<organism evidence="4">
    <name type="scientific">Micromonas pusilla (strain CCMP1545)</name>
    <name type="common">Picoplanktonic green alga</name>
    <dbReference type="NCBI Taxonomy" id="564608"/>
    <lineage>
        <taxon>Eukaryota</taxon>
        <taxon>Viridiplantae</taxon>
        <taxon>Chlorophyta</taxon>
        <taxon>Mamiellophyceae</taxon>
        <taxon>Mamiellales</taxon>
        <taxon>Mamiellaceae</taxon>
        <taxon>Micromonas</taxon>
    </lineage>
</organism>
<dbReference type="Proteomes" id="UP000001876">
    <property type="component" value="Unassembled WGS sequence"/>
</dbReference>
<gene>
    <name evidence="3" type="ORF">MICPUCDRAFT_52084</name>
</gene>
<keyword evidence="4" id="KW-1185">Reference proteome</keyword>
<evidence type="ECO:0000313" key="4">
    <source>
        <dbReference type="Proteomes" id="UP000001876"/>
    </source>
</evidence>
<evidence type="ECO:0000256" key="1">
    <source>
        <dbReference type="SAM" id="Coils"/>
    </source>
</evidence>
<feature type="coiled-coil region" evidence="1">
    <location>
        <begin position="31"/>
        <end position="58"/>
    </location>
</feature>
<proteinExistence type="predicted"/>
<dbReference type="GeneID" id="9688009"/>
<dbReference type="AlphaFoldDB" id="C1N393"/>
<feature type="region of interest" description="Disordered" evidence="2">
    <location>
        <begin position="98"/>
        <end position="153"/>
    </location>
</feature>
<dbReference type="RefSeq" id="XP_003062340.1">
    <property type="nucleotide sequence ID" value="XM_003062294.1"/>
</dbReference>
<dbReference type="OrthoDB" id="10684913at2759"/>
<accession>C1N393</accession>
<evidence type="ECO:0000256" key="2">
    <source>
        <dbReference type="SAM" id="MobiDB-lite"/>
    </source>
</evidence>
<evidence type="ECO:0000313" key="3">
    <source>
        <dbReference type="EMBL" id="EEH53159.1"/>
    </source>
</evidence>
<keyword evidence="1" id="KW-0175">Coiled coil</keyword>
<feature type="compositionally biased region" description="Acidic residues" evidence="2">
    <location>
        <begin position="107"/>
        <end position="122"/>
    </location>
</feature>
<feature type="compositionally biased region" description="Low complexity" evidence="2">
    <location>
        <begin position="134"/>
        <end position="145"/>
    </location>
</feature>
<feature type="compositionally biased region" description="Basic and acidic residues" evidence="2">
    <location>
        <begin position="123"/>
        <end position="133"/>
    </location>
</feature>
<name>C1N393_MICPC</name>